<dbReference type="EMBL" id="BOOA01000006">
    <property type="protein sequence ID" value="GIH22786.1"/>
    <property type="molecule type" value="Genomic_DNA"/>
</dbReference>
<comment type="caution">
    <text evidence="1">The sequence shown here is derived from an EMBL/GenBank/DDBJ whole genome shotgun (WGS) entry which is preliminary data.</text>
</comment>
<dbReference type="Proteomes" id="UP000640052">
    <property type="component" value="Unassembled WGS sequence"/>
</dbReference>
<accession>A0A919UIK6</accession>
<sequence length="52" mass="5446">MVLAALVVAAGVVPPIANDFPKPRPGRICPYPPGQAEKLCGSHWMLPPDPAV</sequence>
<proteinExistence type="predicted"/>
<organism evidence="1 2">
    <name type="scientific">Acrocarpospora phusangensis</name>
    <dbReference type="NCBI Taxonomy" id="1070424"/>
    <lineage>
        <taxon>Bacteria</taxon>
        <taxon>Bacillati</taxon>
        <taxon>Actinomycetota</taxon>
        <taxon>Actinomycetes</taxon>
        <taxon>Streptosporangiales</taxon>
        <taxon>Streptosporangiaceae</taxon>
        <taxon>Acrocarpospora</taxon>
    </lineage>
</organism>
<reference evidence="1" key="1">
    <citation type="submission" date="2021-01" db="EMBL/GenBank/DDBJ databases">
        <title>Whole genome shotgun sequence of Acrocarpospora phusangensis NBRC 108782.</title>
        <authorList>
            <person name="Komaki H."/>
            <person name="Tamura T."/>
        </authorList>
    </citation>
    <scope>NUCLEOTIDE SEQUENCE</scope>
    <source>
        <strain evidence="1">NBRC 108782</strain>
    </source>
</reference>
<keyword evidence="2" id="KW-1185">Reference proteome</keyword>
<name>A0A919UIK6_9ACTN</name>
<evidence type="ECO:0000313" key="1">
    <source>
        <dbReference type="EMBL" id="GIH22786.1"/>
    </source>
</evidence>
<dbReference type="AlphaFoldDB" id="A0A919UIK6"/>
<protein>
    <submittedName>
        <fullName evidence="1">Uncharacterized protein</fullName>
    </submittedName>
</protein>
<evidence type="ECO:0000313" key="2">
    <source>
        <dbReference type="Proteomes" id="UP000640052"/>
    </source>
</evidence>
<gene>
    <name evidence="1" type="ORF">Aph01nite_10960</name>
</gene>